<dbReference type="PANTHER" id="PTHR43283:SF3">
    <property type="entry name" value="BETA-LACTAMASE FAMILY PROTEIN (AFU_ORTHOLOGUE AFUA_5G07500)"/>
    <property type="match status" value="1"/>
</dbReference>
<reference evidence="3 4" key="1">
    <citation type="submission" date="2019-09" db="EMBL/GenBank/DDBJ databases">
        <title>YIM 132548 draft genome.</title>
        <authorList>
            <person name="Jiang L."/>
        </authorList>
    </citation>
    <scope>NUCLEOTIDE SEQUENCE [LARGE SCALE GENOMIC DNA]</scope>
    <source>
        <strain evidence="3 4">YIM 132548</strain>
    </source>
</reference>
<dbReference type="InterPro" id="IPR001466">
    <property type="entry name" value="Beta-lactam-related"/>
</dbReference>
<protein>
    <submittedName>
        <fullName evidence="3">Beta-lactamase family protein</fullName>
    </submittedName>
</protein>
<gene>
    <name evidence="3" type="ORF">F6X51_22060</name>
</gene>
<accession>A0A6N6MJE0</accession>
<dbReference type="EMBL" id="VZZJ01000026">
    <property type="protein sequence ID" value="KAB1070590.1"/>
    <property type="molecule type" value="Genomic_DNA"/>
</dbReference>
<evidence type="ECO:0000256" key="1">
    <source>
        <dbReference type="SAM" id="MobiDB-lite"/>
    </source>
</evidence>
<dbReference type="PANTHER" id="PTHR43283">
    <property type="entry name" value="BETA-LACTAMASE-RELATED"/>
    <property type="match status" value="1"/>
</dbReference>
<feature type="domain" description="Beta-lactamase-related" evidence="2">
    <location>
        <begin position="40"/>
        <end position="413"/>
    </location>
</feature>
<feature type="compositionally biased region" description="Basic and acidic residues" evidence="1">
    <location>
        <begin position="8"/>
        <end position="20"/>
    </location>
</feature>
<feature type="region of interest" description="Disordered" evidence="1">
    <location>
        <begin position="1"/>
        <end position="29"/>
    </location>
</feature>
<evidence type="ECO:0000313" key="4">
    <source>
        <dbReference type="Proteomes" id="UP000441523"/>
    </source>
</evidence>
<dbReference type="Proteomes" id="UP000441523">
    <property type="component" value="Unassembled WGS sequence"/>
</dbReference>
<dbReference type="Gene3D" id="3.40.710.10">
    <property type="entry name" value="DD-peptidase/beta-lactamase superfamily"/>
    <property type="match status" value="1"/>
</dbReference>
<evidence type="ECO:0000259" key="2">
    <source>
        <dbReference type="Pfam" id="PF00144"/>
    </source>
</evidence>
<dbReference type="SUPFAM" id="SSF56601">
    <property type="entry name" value="beta-lactamase/transpeptidase-like"/>
    <property type="match status" value="1"/>
</dbReference>
<comment type="caution">
    <text evidence="3">The sequence shown here is derived from an EMBL/GenBank/DDBJ whole genome shotgun (WGS) entry which is preliminary data.</text>
</comment>
<dbReference type="InterPro" id="IPR050789">
    <property type="entry name" value="Diverse_Enzym_Activities"/>
</dbReference>
<proteinExistence type="predicted"/>
<evidence type="ECO:0000313" key="3">
    <source>
        <dbReference type="EMBL" id="KAB1070590.1"/>
    </source>
</evidence>
<name>A0A6N6MJE0_9HYPH</name>
<keyword evidence="4" id="KW-1185">Reference proteome</keyword>
<organism evidence="3 4">
    <name type="scientific">Methylobacterium planeticum</name>
    <dbReference type="NCBI Taxonomy" id="2615211"/>
    <lineage>
        <taxon>Bacteria</taxon>
        <taxon>Pseudomonadati</taxon>
        <taxon>Pseudomonadota</taxon>
        <taxon>Alphaproteobacteria</taxon>
        <taxon>Hyphomicrobiales</taxon>
        <taxon>Methylobacteriaceae</taxon>
        <taxon>Methylobacterium</taxon>
    </lineage>
</organism>
<dbReference type="AlphaFoldDB" id="A0A6N6MJE0"/>
<dbReference type="InterPro" id="IPR012338">
    <property type="entry name" value="Beta-lactam/transpept-like"/>
</dbReference>
<sequence>MQGGVQDRQNRQDSQDRNDGDAGADPRALGLCPERLGRIDGWMDRLVAEGKLAGLSVTVSRRGGTAYARAAGRADLARGTPFTEDTLTRIYSMTKPLTSVMVMMLYEEGRFQLDDPVARFLPEFSEMRVLTGGNRNKFDSEPARRPITIRDLLTHTSGLTYGFMEATLVDELYRRNGVDFHQPEATLAEVVGRVARLPLLSQPGEQWNYSVATDVLGHLVAVVTGRDFAEVLRERVIRPLGMVDTDFFVPPEKLPRLAANYTLFRDRSLKLYDDSVDTPYARPPAIASGGGGLVSTAADYLRFCRFILGGGALDGVRLLGRKTVALMLANQLPGDLASMGTPRFAESSYTGIGFGLGFSVMLDPVRAQILGSPGEVAWGGVASTAFWIDPAEDMAVVLLTQLVPSSALPIRRELRVLTYAALVD</sequence>
<dbReference type="Pfam" id="PF00144">
    <property type="entry name" value="Beta-lactamase"/>
    <property type="match status" value="1"/>
</dbReference>